<comment type="subcellular location">
    <subcellularLocation>
        <location evidence="2">Endoplasmic reticulum membrane</location>
        <topology evidence="2">Multi-pass membrane protein</topology>
    </subcellularLocation>
</comment>
<sequence length="336" mass="36769">MKLLLRLALYVAAVLWCLLGVVLAGPPGVKEQPPALSTAELLGLARQTGKPIFIKADAEFNSLFQLTSASSSERAYDLFLIFTSLTERCPNCMSLHPTIELAASKLHTEQAAGDRKNTFIAVLDYADVPSIFRRVGVQTVPMMLYFGHKKPLEPVPFTVDSSSPIYVSLGNFLREQTGLAHFTLTPPPNYFRLGMTALVGLASVVLTVVFWRKFLTPVLRIGPLLGLGALFFSVYMLSGHMWNRIRKAPRSVAGSLISPGFQTQNVAETNAVAVIYALAALALLGLTVHIPSIPSGSFYKRRGFVLFYAVLLLVTTSVSFAIFRAKIGTYPLRLLF</sequence>
<reference evidence="11" key="1">
    <citation type="submission" date="2013-04" db="EMBL/GenBank/DDBJ databases">
        <title>The Genome Sequence of Fonticula alba ATCC 38817.</title>
        <authorList>
            <consortium name="The Broad Institute Genomics Platform"/>
            <person name="Russ C."/>
            <person name="Cuomo C."/>
            <person name="Burger G."/>
            <person name="Gray M.W."/>
            <person name="Holland P.W.H."/>
            <person name="King N."/>
            <person name="Lang F.B.F."/>
            <person name="Roger A.J."/>
            <person name="Ruiz-Trillo I."/>
            <person name="Brown M."/>
            <person name="Walker B."/>
            <person name="Young S."/>
            <person name="Zeng Q."/>
            <person name="Gargeya S."/>
            <person name="Fitzgerald M."/>
            <person name="Haas B."/>
            <person name="Abouelleil A."/>
            <person name="Allen A.W."/>
            <person name="Alvarado L."/>
            <person name="Arachchi H.M."/>
            <person name="Berlin A.M."/>
            <person name="Chapman S.B."/>
            <person name="Gainer-Dewar J."/>
            <person name="Goldberg J."/>
            <person name="Griggs A."/>
            <person name="Gujja S."/>
            <person name="Hansen M."/>
            <person name="Howarth C."/>
            <person name="Imamovic A."/>
            <person name="Ireland A."/>
            <person name="Larimer J."/>
            <person name="McCowan C."/>
            <person name="Murphy C."/>
            <person name="Pearson M."/>
            <person name="Poon T.W."/>
            <person name="Priest M."/>
            <person name="Roberts A."/>
            <person name="Saif S."/>
            <person name="Shea T."/>
            <person name="Sisk P."/>
            <person name="Sykes S."/>
            <person name="Wortman J."/>
            <person name="Nusbaum C."/>
            <person name="Birren B."/>
        </authorList>
    </citation>
    <scope>NUCLEOTIDE SEQUENCE [LARGE SCALE GENOMIC DNA]</scope>
    <source>
        <strain evidence="11">ATCC 38817</strain>
    </source>
</reference>
<organism evidence="11">
    <name type="scientific">Fonticula alba</name>
    <name type="common">Slime mold</name>
    <dbReference type="NCBI Taxonomy" id="691883"/>
    <lineage>
        <taxon>Eukaryota</taxon>
        <taxon>Rotosphaerida</taxon>
        <taxon>Fonticulaceae</taxon>
        <taxon>Fonticula</taxon>
    </lineage>
</organism>
<evidence type="ECO:0000256" key="4">
    <source>
        <dbReference type="ARBA" id="ARBA00022692"/>
    </source>
</evidence>
<evidence type="ECO:0000256" key="7">
    <source>
        <dbReference type="ARBA" id="ARBA00022989"/>
    </source>
</evidence>
<dbReference type="STRING" id="691883.A0A058ZD76"/>
<dbReference type="InterPro" id="IPR021149">
    <property type="entry name" value="OligosaccharylTrfase_OST3/OST6"/>
</dbReference>
<feature type="transmembrane region" description="Helical" evidence="9">
    <location>
        <begin position="190"/>
        <end position="211"/>
    </location>
</feature>
<dbReference type="RefSeq" id="XP_009493917.1">
    <property type="nucleotide sequence ID" value="XM_009495642.1"/>
</dbReference>
<dbReference type="PANTHER" id="PTHR12692:SF0">
    <property type="entry name" value="GH11935P"/>
    <property type="match status" value="1"/>
</dbReference>
<comment type="function">
    <text evidence="1">Subunit of the oligosaccharyl transferase (OST) complex that catalyzes the initial transfer of a defined glycan (Glc(3)Man(9)GlcNAc(2) in eukaryotes) from the lipid carrier dolichol-pyrophosphate to an asparagine residue within an Asn-X-Ser/Thr consensus motif in nascent polypeptide chains, the first step in protein N-glycosylation. N-glycosylation occurs cotranslationally and the complex associates with the Sec61 complex at the channel-forming translocon complex that mediates protein translocation across the endoplasmic reticulum (ER). All subunits are required for a maximal enzyme activity.</text>
</comment>
<accession>A0A058ZD76</accession>
<dbReference type="InterPro" id="IPR036249">
    <property type="entry name" value="Thioredoxin-like_sf"/>
</dbReference>
<evidence type="ECO:0000256" key="10">
    <source>
        <dbReference type="SAM" id="SignalP"/>
    </source>
</evidence>
<evidence type="ECO:0000256" key="2">
    <source>
        <dbReference type="ARBA" id="ARBA00004477"/>
    </source>
</evidence>
<evidence type="ECO:0000313" key="12">
    <source>
        <dbReference type="Proteomes" id="UP000030693"/>
    </source>
</evidence>
<keyword evidence="6" id="KW-0256">Endoplasmic reticulum</keyword>
<dbReference type="SUPFAM" id="SSF52833">
    <property type="entry name" value="Thioredoxin-like"/>
    <property type="match status" value="1"/>
</dbReference>
<proteinExistence type="inferred from homology"/>
<dbReference type="GO" id="GO:0008250">
    <property type="term" value="C:oligosaccharyltransferase complex"/>
    <property type="evidence" value="ECO:0007669"/>
    <property type="project" value="TreeGrafter"/>
</dbReference>
<dbReference type="AlphaFoldDB" id="A0A058ZD76"/>
<evidence type="ECO:0008006" key="13">
    <source>
        <dbReference type="Google" id="ProtNLM"/>
    </source>
</evidence>
<dbReference type="eggNOG" id="KOG2603">
    <property type="taxonomic scope" value="Eukaryota"/>
</dbReference>
<keyword evidence="4 9" id="KW-0812">Transmembrane</keyword>
<name>A0A058ZD76_FONAL</name>
<dbReference type="PANTHER" id="PTHR12692">
    <property type="entry name" value="DOLICHYL-DIPHOSPHOOLIGOSACCHARIDE--PROTEIN GLYCOSYLTRANSFERASE-RELATED"/>
    <property type="match status" value="1"/>
</dbReference>
<keyword evidence="8 9" id="KW-0472">Membrane</keyword>
<feature type="transmembrane region" description="Helical" evidence="9">
    <location>
        <begin position="218"/>
        <end position="237"/>
    </location>
</feature>
<protein>
    <recommendedName>
        <fullName evidence="13">Thioredoxin domain-containing protein</fullName>
    </recommendedName>
</protein>
<evidence type="ECO:0000256" key="1">
    <source>
        <dbReference type="ARBA" id="ARBA00002791"/>
    </source>
</evidence>
<feature type="signal peptide" evidence="10">
    <location>
        <begin position="1"/>
        <end position="24"/>
    </location>
</feature>
<dbReference type="Proteomes" id="UP000030693">
    <property type="component" value="Unassembled WGS sequence"/>
</dbReference>
<keyword evidence="5 10" id="KW-0732">Signal</keyword>
<dbReference type="Pfam" id="PF04756">
    <property type="entry name" value="OST3_OST6"/>
    <property type="match status" value="1"/>
</dbReference>
<gene>
    <name evidence="11" type="ORF">H696_01733</name>
</gene>
<feature type="chain" id="PRO_5001571033" description="Thioredoxin domain-containing protein" evidence="10">
    <location>
        <begin position="25"/>
        <end position="336"/>
    </location>
</feature>
<dbReference type="OrthoDB" id="67566at2759"/>
<dbReference type="GeneID" id="20526458"/>
<feature type="transmembrane region" description="Helical" evidence="9">
    <location>
        <begin position="303"/>
        <end position="323"/>
    </location>
</feature>
<dbReference type="Gene3D" id="3.40.30.10">
    <property type="entry name" value="Glutaredoxin"/>
    <property type="match status" value="1"/>
</dbReference>
<evidence type="ECO:0000256" key="6">
    <source>
        <dbReference type="ARBA" id="ARBA00022824"/>
    </source>
</evidence>
<dbReference type="GO" id="GO:0018279">
    <property type="term" value="P:protein N-linked glycosylation via asparagine"/>
    <property type="evidence" value="ECO:0007669"/>
    <property type="project" value="TreeGrafter"/>
</dbReference>
<keyword evidence="7 9" id="KW-1133">Transmembrane helix</keyword>
<evidence type="ECO:0000256" key="8">
    <source>
        <dbReference type="ARBA" id="ARBA00023136"/>
    </source>
</evidence>
<dbReference type="EMBL" id="KB932202">
    <property type="protein sequence ID" value="KCV72339.1"/>
    <property type="molecule type" value="Genomic_DNA"/>
</dbReference>
<keyword evidence="12" id="KW-1185">Reference proteome</keyword>
<comment type="similarity">
    <text evidence="3">Belongs to the OST3/OST6 family.</text>
</comment>
<evidence type="ECO:0000256" key="3">
    <source>
        <dbReference type="ARBA" id="ARBA00009561"/>
    </source>
</evidence>
<evidence type="ECO:0000256" key="5">
    <source>
        <dbReference type="ARBA" id="ARBA00022729"/>
    </source>
</evidence>
<evidence type="ECO:0000313" key="11">
    <source>
        <dbReference type="EMBL" id="KCV72339.1"/>
    </source>
</evidence>
<feature type="transmembrane region" description="Helical" evidence="9">
    <location>
        <begin position="271"/>
        <end position="291"/>
    </location>
</feature>
<evidence type="ECO:0000256" key="9">
    <source>
        <dbReference type="SAM" id="Phobius"/>
    </source>
</evidence>